<name>A0A1H5GIM6_9ACTN</name>
<feature type="region of interest" description="Disordered" evidence="1">
    <location>
        <begin position="96"/>
        <end position="124"/>
    </location>
</feature>
<sequence length="124" mass="13653">MFGGFRVVGRDRGRGFDRRADRTPPRFDGVAHTFDELVQKQRAADAAHATVEDLRETYGPPAERGMTGAQSGTYETALRAWRDLARDVQAALSEYAKETGRPRADIEAEVERAAADQAHRPPAG</sequence>
<accession>A0A1H5GIM6</accession>
<dbReference type="AlphaFoldDB" id="A0A1H5GIM6"/>
<feature type="region of interest" description="Disordered" evidence="1">
    <location>
        <begin position="1"/>
        <end position="28"/>
    </location>
</feature>
<evidence type="ECO:0000256" key="1">
    <source>
        <dbReference type="SAM" id="MobiDB-lite"/>
    </source>
</evidence>
<organism evidence="2 3">
    <name type="scientific">Streptomyces misionensis</name>
    <dbReference type="NCBI Taxonomy" id="67331"/>
    <lineage>
        <taxon>Bacteria</taxon>
        <taxon>Bacillati</taxon>
        <taxon>Actinomycetota</taxon>
        <taxon>Actinomycetes</taxon>
        <taxon>Kitasatosporales</taxon>
        <taxon>Streptomycetaceae</taxon>
        <taxon>Streptomyces</taxon>
    </lineage>
</organism>
<dbReference type="STRING" id="67331.SAMN04490357_7094"/>
<proteinExistence type="predicted"/>
<protein>
    <submittedName>
        <fullName evidence="2">Uncharacterized protein</fullName>
    </submittedName>
</protein>
<gene>
    <name evidence="2" type="ORF">SAMN04490357_7094</name>
</gene>
<dbReference type="EMBL" id="FNTD01000004">
    <property type="protein sequence ID" value="SEE15281.1"/>
    <property type="molecule type" value="Genomic_DNA"/>
</dbReference>
<evidence type="ECO:0000313" key="2">
    <source>
        <dbReference type="EMBL" id="SEE15281.1"/>
    </source>
</evidence>
<feature type="compositionally biased region" description="Basic and acidic residues" evidence="1">
    <location>
        <begin position="8"/>
        <end position="25"/>
    </location>
</feature>
<reference evidence="2 3" key="1">
    <citation type="submission" date="2016-10" db="EMBL/GenBank/DDBJ databases">
        <authorList>
            <person name="de Groot N.N."/>
        </authorList>
    </citation>
    <scope>NUCLEOTIDE SEQUENCE [LARGE SCALE GENOMIC DNA]</scope>
    <source>
        <strain evidence="2 3">DSM 40306</strain>
    </source>
</reference>
<evidence type="ECO:0000313" key="3">
    <source>
        <dbReference type="Proteomes" id="UP000182375"/>
    </source>
</evidence>
<dbReference type="Proteomes" id="UP000182375">
    <property type="component" value="Unassembled WGS sequence"/>
</dbReference>